<gene>
    <name evidence="1" type="ORF">HNQ40_001898</name>
</gene>
<dbReference type="InterPro" id="IPR050238">
    <property type="entry name" value="DNA_Rep/Repair_Clamp_Loader"/>
</dbReference>
<dbReference type="GO" id="GO:0006261">
    <property type="term" value="P:DNA-templated DNA replication"/>
    <property type="evidence" value="ECO:0007669"/>
    <property type="project" value="TreeGrafter"/>
</dbReference>
<dbReference type="Gene3D" id="3.40.50.300">
    <property type="entry name" value="P-loop containing nucleotide triphosphate hydrolases"/>
    <property type="match status" value="1"/>
</dbReference>
<proteinExistence type="predicted"/>
<dbReference type="PANTHER" id="PTHR11669:SF8">
    <property type="entry name" value="DNA POLYMERASE III SUBUNIT DELTA"/>
    <property type="match status" value="1"/>
</dbReference>
<keyword evidence="1" id="KW-0808">Transferase</keyword>
<sequence length="378" mass="40954">MDRIHGQTHALDQLHAQLASGRVHHAQIFHGPAGVGKFTTALAFAKVLLCHDPVTDLAGRRSACGGCPSCLAFRIDSEEDSLDAFPGVAHPDLHVVNKELARYSDDKQTRDRKLTSIPVNVLRTALIEPAYLGAQLNHGKVFIVDEAELLNPAGQNALLKTLEEPPTPDEGGGTTIILVTSNEDRLLPTIRSRCQRIAFVPLPNEVLDRYLQEHAETLEPVERSWLVGFAHGSLGRAKLVLDYKLTEWARVVLAQLEQMAMGRAVPSLGADMAERINGFAEAWVKNHQNASKEAANKLAAGLMFSLIATYAQEQLDKLAEHCDPADPESAEAQLLPWVGVIDALGVAESRLGSNVNLGLTCDGLASAIALSLRERVMS</sequence>
<keyword evidence="2" id="KW-1185">Reference proteome</keyword>
<dbReference type="SUPFAM" id="SSF52540">
    <property type="entry name" value="P-loop containing nucleoside triphosphate hydrolases"/>
    <property type="match status" value="1"/>
</dbReference>
<reference evidence="1 2" key="1">
    <citation type="submission" date="2020-08" db="EMBL/GenBank/DDBJ databases">
        <title>Genomic Encyclopedia of Type Strains, Phase IV (KMG-IV): sequencing the most valuable type-strain genomes for metagenomic binning, comparative biology and taxonomic classification.</title>
        <authorList>
            <person name="Goeker M."/>
        </authorList>
    </citation>
    <scope>NUCLEOTIDE SEQUENCE [LARGE SCALE GENOMIC DNA]</scope>
    <source>
        <strain evidence="1 2">DSM 103725</strain>
    </source>
</reference>
<name>A0A7X0H6B7_9BACT</name>
<dbReference type="EMBL" id="JACHGY010000001">
    <property type="protein sequence ID" value="MBB6430092.1"/>
    <property type="molecule type" value="Genomic_DNA"/>
</dbReference>
<dbReference type="InterPro" id="IPR027417">
    <property type="entry name" value="P-loop_NTPase"/>
</dbReference>
<dbReference type="AlphaFoldDB" id="A0A7X0H6B7"/>
<protein>
    <submittedName>
        <fullName evidence="1">DNA polymerase-3 subunit delta</fullName>
        <ecNumber evidence="1">2.7.7.7</ecNumber>
    </submittedName>
</protein>
<dbReference type="PANTHER" id="PTHR11669">
    <property type="entry name" value="REPLICATION FACTOR C / DNA POLYMERASE III GAMMA-TAU SUBUNIT"/>
    <property type="match status" value="1"/>
</dbReference>
<comment type="caution">
    <text evidence="1">The sequence shown here is derived from an EMBL/GenBank/DDBJ whole genome shotgun (WGS) entry which is preliminary data.</text>
</comment>
<evidence type="ECO:0000313" key="2">
    <source>
        <dbReference type="Proteomes" id="UP000541810"/>
    </source>
</evidence>
<organism evidence="1 2">
    <name type="scientific">Algisphaera agarilytica</name>
    <dbReference type="NCBI Taxonomy" id="1385975"/>
    <lineage>
        <taxon>Bacteria</taxon>
        <taxon>Pseudomonadati</taxon>
        <taxon>Planctomycetota</taxon>
        <taxon>Phycisphaerae</taxon>
        <taxon>Phycisphaerales</taxon>
        <taxon>Phycisphaeraceae</taxon>
        <taxon>Algisphaera</taxon>
    </lineage>
</organism>
<dbReference type="EC" id="2.7.7.7" evidence="1"/>
<dbReference type="GO" id="GO:0003887">
    <property type="term" value="F:DNA-directed DNA polymerase activity"/>
    <property type="evidence" value="ECO:0007669"/>
    <property type="project" value="UniProtKB-EC"/>
</dbReference>
<dbReference type="Pfam" id="PF13177">
    <property type="entry name" value="DNA_pol3_delta2"/>
    <property type="match status" value="1"/>
</dbReference>
<evidence type="ECO:0000313" key="1">
    <source>
        <dbReference type="EMBL" id="MBB6430092.1"/>
    </source>
</evidence>
<dbReference type="RefSeq" id="WP_184677631.1">
    <property type="nucleotide sequence ID" value="NZ_JACHGY010000001.1"/>
</dbReference>
<keyword evidence="1" id="KW-0548">Nucleotidyltransferase</keyword>
<dbReference type="Proteomes" id="UP000541810">
    <property type="component" value="Unassembled WGS sequence"/>
</dbReference>
<accession>A0A7X0H6B7</accession>